<gene>
    <name evidence="8" type="primary">Gns</name>
    <name evidence="10" type="synonym">LOC105274205</name>
    <name evidence="8" type="ORF">g.11524</name>
</gene>
<dbReference type="PIRSF" id="PIRSF036666">
    <property type="entry name" value="G6S"/>
    <property type="match status" value="1"/>
</dbReference>
<keyword evidence="4" id="KW-0378">Hydrolase</keyword>
<dbReference type="PANTHER" id="PTHR43108">
    <property type="entry name" value="N-ACETYLGLUCOSAMINE-6-SULFATASE FAMILY MEMBER"/>
    <property type="match status" value="1"/>
</dbReference>
<evidence type="ECO:0000256" key="3">
    <source>
        <dbReference type="ARBA" id="ARBA00022729"/>
    </source>
</evidence>
<keyword evidence="9" id="KW-1185">Reference proteome</keyword>
<evidence type="ECO:0000313" key="9">
    <source>
        <dbReference type="Proteomes" id="UP000694866"/>
    </source>
</evidence>
<accession>A0A9R1TV77</accession>
<dbReference type="SUPFAM" id="SSF53649">
    <property type="entry name" value="Alkaline phosphatase-like"/>
    <property type="match status" value="1"/>
</dbReference>
<proteinExistence type="inferred from homology"/>
<name>A0A0C9QER4_9HYME</name>
<dbReference type="CDD" id="cd16147">
    <property type="entry name" value="G6S"/>
    <property type="match status" value="1"/>
</dbReference>
<comment type="similarity">
    <text evidence="2">Belongs to the sulfatase family.</text>
</comment>
<dbReference type="KEGG" id="fas:105274205"/>
<dbReference type="PROSITE" id="PS00149">
    <property type="entry name" value="SULFATASE_2"/>
    <property type="match status" value="1"/>
</dbReference>
<dbReference type="AlphaFoldDB" id="A0A0C9QER4"/>
<evidence type="ECO:0000256" key="4">
    <source>
        <dbReference type="ARBA" id="ARBA00022801"/>
    </source>
</evidence>
<feature type="domain" description="Sulfatase N-terminal" evidence="7">
    <location>
        <begin position="19"/>
        <end position="356"/>
    </location>
</feature>
<reference evidence="8" key="1">
    <citation type="submission" date="2015-01" db="EMBL/GenBank/DDBJ databases">
        <title>Transcriptome Assembly of Fopius arisanus.</title>
        <authorList>
            <person name="Geib S."/>
        </authorList>
    </citation>
    <scope>NUCLEOTIDE SEQUENCE</scope>
</reference>
<keyword evidence="3" id="KW-0732">Signal</keyword>
<dbReference type="GO" id="GO:0005539">
    <property type="term" value="F:glycosaminoglycan binding"/>
    <property type="evidence" value="ECO:0007669"/>
    <property type="project" value="TreeGrafter"/>
</dbReference>
<evidence type="ECO:0000256" key="6">
    <source>
        <dbReference type="PIRSR" id="PIRSR036666-50"/>
    </source>
</evidence>
<dbReference type="EMBL" id="GBYB01013013">
    <property type="protein sequence ID" value="JAG82780.1"/>
    <property type="molecule type" value="Transcribed_RNA"/>
</dbReference>
<evidence type="ECO:0000256" key="1">
    <source>
        <dbReference type="ARBA" id="ARBA00001913"/>
    </source>
</evidence>
<keyword evidence="5" id="KW-0325">Glycoprotein</keyword>
<dbReference type="GO" id="GO:0008449">
    <property type="term" value="F:N-acetylglucosamine-6-sulfatase activity"/>
    <property type="evidence" value="ECO:0007669"/>
    <property type="project" value="InterPro"/>
</dbReference>
<dbReference type="Proteomes" id="UP000694866">
    <property type="component" value="Unplaced"/>
</dbReference>
<dbReference type="RefSeq" id="XP_011315423.1">
    <property type="nucleotide sequence ID" value="XM_011317121.1"/>
</dbReference>
<evidence type="ECO:0000313" key="8">
    <source>
        <dbReference type="EMBL" id="JAG82780.1"/>
    </source>
</evidence>
<dbReference type="GeneID" id="105274205"/>
<accession>A0A0C9QER4</accession>
<dbReference type="InterPro" id="IPR012251">
    <property type="entry name" value="GlcNAc_6-SO4ase"/>
</dbReference>
<dbReference type="PANTHER" id="PTHR43108:SF8">
    <property type="entry name" value="SD21168P"/>
    <property type="match status" value="1"/>
</dbReference>
<dbReference type="OrthoDB" id="96314at2759"/>
<dbReference type="Pfam" id="PF00884">
    <property type="entry name" value="Sulfatase"/>
    <property type="match status" value="1"/>
</dbReference>
<dbReference type="InterPro" id="IPR000917">
    <property type="entry name" value="Sulfatase_N"/>
</dbReference>
<dbReference type="GO" id="GO:0030203">
    <property type="term" value="P:glycosaminoglycan metabolic process"/>
    <property type="evidence" value="ECO:0007669"/>
    <property type="project" value="InterPro"/>
</dbReference>
<evidence type="ECO:0000256" key="2">
    <source>
        <dbReference type="ARBA" id="ARBA00008779"/>
    </source>
</evidence>
<dbReference type="InterPro" id="IPR024607">
    <property type="entry name" value="Sulfatase_CS"/>
</dbReference>
<reference evidence="10" key="2">
    <citation type="submission" date="2025-04" db="UniProtKB">
        <authorList>
            <consortium name="RefSeq"/>
        </authorList>
    </citation>
    <scope>IDENTIFICATION</scope>
    <source>
        <strain evidence="10">USDA-PBARC FA_bdor</strain>
        <tissue evidence="10">Whole organism</tissue>
    </source>
</reference>
<feature type="modified residue" description="3-oxoalanine (Cys)" evidence="6">
    <location>
        <position position="63"/>
    </location>
</feature>
<comment type="cofactor">
    <cofactor evidence="1">
        <name>Ca(2+)</name>
        <dbReference type="ChEBI" id="CHEBI:29108"/>
    </cofactor>
</comment>
<sequence length="496" mass="55935">MDSFRIFRVLFLATVIYGKNIVVVLVDDLDLTLDGMQPLMNAQNLIGKQGATYKNCFVASPICCPNRASILTGRYQHNHHTVNNSISGGCSSKQWQSNSEKTTFATILKDKMGYTTFYAGKYLNEYGSRAAGGAQYVPPGWDWWYGLVGNSKYYDYSLSINGSAKTYGHSPNDYLTDVIKQFAVTFINGRNSNSGPFLMVLAPPAPHEPWTPAARHNDRYKNQKAKRTPNFNSPSQDDKHWLVRMGQSPLPSSVLPSLDDIYRKRWETLLAVDDLISSVYTSLRNSRLLDNTYLIFTSDNGYHIGQFSMPMDKRQPYETDIRVPLLIRGPGITPGSEVNAPVSSVDLFSTILGMGGVEAVSDGISMLSKNISDDRSVLIEYRGEHSERMPRSGCPSDDDLNLSHCSKDMACKCQDARNNTYACVRRYSKDHNNIFCIFEDDSKYIEAYDLNADEFQMSNIGYTMKKGKRHRFRKRLRELIECEGADCVRAQPMRAI</sequence>
<dbReference type="InterPro" id="IPR017850">
    <property type="entry name" value="Alkaline_phosphatase_core_sf"/>
</dbReference>
<evidence type="ECO:0000259" key="7">
    <source>
        <dbReference type="Pfam" id="PF00884"/>
    </source>
</evidence>
<protein>
    <submittedName>
        <fullName evidence="8">Gns protein</fullName>
    </submittedName>
    <submittedName>
        <fullName evidence="10">N-acetylglucosamine-6-sulfatase</fullName>
    </submittedName>
</protein>
<evidence type="ECO:0000256" key="5">
    <source>
        <dbReference type="ARBA" id="ARBA00023180"/>
    </source>
</evidence>
<comment type="PTM">
    <text evidence="6">The conversion to 3-oxoalanine (also known as C-formylglycine, FGly), of a serine or cysteine residue in prokaryotes and of a cysteine residue in eukaryotes, is critical for catalytic activity.</text>
</comment>
<organism evidence="8">
    <name type="scientific">Fopius arisanus</name>
    <dbReference type="NCBI Taxonomy" id="64838"/>
    <lineage>
        <taxon>Eukaryota</taxon>
        <taxon>Metazoa</taxon>
        <taxon>Ecdysozoa</taxon>
        <taxon>Arthropoda</taxon>
        <taxon>Hexapoda</taxon>
        <taxon>Insecta</taxon>
        <taxon>Pterygota</taxon>
        <taxon>Neoptera</taxon>
        <taxon>Endopterygota</taxon>
        <taxon>Hymenoptera</taxon>
        <taxon>Apocrita</taxon>
        <taxon>Ichneumonoidea</taxon>
        <taxon>Braconidae</taxon>
        <taxon>Opiinae</taxon>
        <taxon>Fopius</taxon>
    </lineage>
</organism>
<evidence type="ECO:0000313" key="10">
    <source>
        <dbReference type="RefSeq" id="XP_011315423.1"/>
    </source>
</evidence>
<dbReference type="Gene3D" id="3.40.720.10">
    <property type="entry name" value="Alkaline Phosphatase, subunit A"/>
    <property type="match status" value="1"/>
</dbReference>